<reference evidence="2" key="1">
    <citation type="submission" date="2021-01" db="EMBL/GenBank/DDBJ databases">
        <authorList>
            <person name="Corre E."/>
            <person name="Pelletier E."/>
            <person name="Niang G."/>
            <person name="Scheremetjew M."/>
            <person name="Finn R."/>
            <person name="Kale V."/>
            <person name="Holt S."/>
            <person name="Cochrane G."/>
            <person name="Meng A."/>
            <person name="Brown T."/>
            <person name="Cohen L."/>
        </authorList>
    </citation>
    <scope>NUCLEOTIDE SEQUENCE</scope>
    <source>
        <strain evidence="2">CCCM811</strain>
    </source>
</reference>
<organism evidence="2">
    <name type="scientific">Lotharella globosa</name>
    <dbReference type="NCBI Taxonomy" id="91324"/>
    <lineage>
        <taxon>Eukaryota</taxon>
        <taxon>Sar</taxon>
        <taxon>Rhizaria</taxon>
        <taxon>Cercozoa</taxon>
        <taxon>Chlorarachniophyceae</taxon>
        <taxon>Lotharella</taxon>
    </lineage>
</organism>
<name>A0A7S3Z9A3_9EUKA</name>
<protein>
    <submittedName>
        <fullName evidence="2">Uncharacterized protein</fullName>
    </submittedName>
</protein>
<feature type="region of interest" description="Disordered" evidence="1">
    <location>
        <begin position="122"/>
        <end position="159"/>
    </location>
</feature>
<gene>
    <name evidence="2" type="ORF">LGLO00237_LOCUS27936</name>
</gene>
<dbReference type="AlphaFoldDB" id="A0A7S3Z9A3"/>
<accession>A0A7S3Z9A3</accession>
<feature type="region of interest" description="Disordered" evidence="1">
    <location>
        <begin position="290"/>
        <end position="313"/>
    </location>
</feature>
<proteinExistence type="predicted"/>
<feature type="compositionally biased region" description="Basic and acidic residues" evidence="1">
    <location>
        <begin position="291"/>
        <end position="303"/>
    </location>
</feature>
<sequence>MGSSTADKSVRVLRVESKIPGALKKSEWAQAEQLSKSLGIDIEDMREFIVRKMKNQRSSPLSFPSDEERTPVSPLSLASDYDIKSNGLDTKHSVFDDSKERFLDSKSDCSVSWDAKHHRFVSNPSQRLDGKSGLDNKHGFSDGKGRLPPPTSSNSLWISEGKRQDDYHLVNSMRFGSPRLNPCTGVFSDTSTEAIGGIGDIPGISNFDDISSLPDCPDFGFSSDDEDTVTNAPKSVDFKREPAPPKPQVYLDGGSSVLQIDARHSVMGAAAVAKMKRAFYRKSLAAGWKRQRGEAENKSDSSKRLRSAQAVASPSPLQLFSEELVRSFANRIVDCPICREPSHVGGPHNVRH</sequence>
<evidence type="ECO:0000256" key="1">
    <source>
        <dbReference type="SAM" id="MobiDB-lite"/>
    </source>
</evidence>
<evidence type="ECO:0000313" key="2">
    <source>
        <dbReference type="EMBL" id="CAE0676158.1"/>
    </source>
</evidence>
<dbReference type="EMBL" id="HBIV01039374">
    <property type="protein sequence ID" value="CAE0676158.1"/>
    <property type="molecule type" value="Transcribed_RNA"/>
</dbReference>
<feature type="region of interest" description="Disordered" evidence="1">
    <location>
        <begin position="221"/>
        <end position="247"/>
    </location>
</feature>
<feature type="compositionally biased region" description="Basic and acidic residues" evidence="1">
    <location>
        <begin position="128"/>
        <end position="145"/>
    </location>
</feature>
<feature type="region of interest" description="Disordered" evidence="1">
    <location>
        <begin position="55"/>
        <end position="78"/>
    </location>
</feature>